<feature type="chain" id="PRO_5016941595" description="Toxin-antitoxin system YwqK family antitoxin" evidence="1">
    <location>
        <begin position="23"/>
        <end position="246"/>
    </location>
</feature>
<dbReference type="EMBL" id="QMFY01000001">
    <property type="protein sequence ID" value="RAW03384.1"/>
    <property type="molecule type" value="Genomic_DNA"/>
</dbReference>
<protein>
    <recommendedName>
        <fullName evidence="4">Toxin-antitoxin system YwqK family antitoxin</fullName>
    </recommendedName>
</protein>
<dbReference type="Pfam" id="PF07661">
    <property type="entry name" value="MORN_2"/>
    <property type="match status" value="3"/>
</dbReference>
<dbReference type="AlphaFoldDB" id="A0A364Y8E5"/>
<comment type="caution">
    <text evidence="2">The sequence shown here is derived from an EMBL/GenBank/DDBJ whole genome shotgun (WGS) entry which is preliminary data.</text>
</comment>
<evidence type="ECO:0000256" key="1">
    <source>
        <dbReference type="SAM" id="SignalP"/>
    </source>
</evidence>
<dbReference type="SUPFAM" id="SSF82185">
    <property type="entry name" value="Histone H3 K4-specific methyltransferase SET7/9 N-terminal domain"/>
    <property type="match status" value="1"/>
</dbReference>
<feature type="signal peptide" evidence="1">
    <location>
        <begin position="1"/>
        <end position="22"/>
    </location>
</feature>
<dbReference type="InterPro" id="IPR011652">
    <property type="entry name" value="MORN_2"/>
</dbReference>
<accession>A0A364Y8E5</accession>
<evidence type="ECO:0000313" key="3">
    <source>
        <dbReference type="Proteomes" id="UP000251889"/>
    </source>
</evidence>
<reference evidence="2 3" key="1">
    <citation type="submission" date="2018-06" db="EMBL/GenBank/DDBJ databases">
        <title>Chryseolinea flavus sp. nov., a member of the phylum Bacteroidetes isolated from soil.</title>
        <authorList>
            <person name="Li Y."/>
            <person name="Wang J."/>
        </authorList>
    </citation>
    <scope>NUCLEOTIDE SEQUENCE [LARGE SCALE GENOMIC DNA]</scope>
    <source>
        <strain evidence="2 3">SDU1-6</strain>
    </source>
</reference>
<keyword evidence="3" id="KW-1185">Reference proteome</keyword>
<name>A0A364Y8E5_9BACT</name>
<gene>
    <name evidence="2" type="ORF">DQQ10_04675</name>
</gene>
<dbReference type="RefSeq" id="WP_112745599.1">
    <property type="nucleotide sequence ID" value="NZ_QMFY01000001.1"/>
</dbReference>
<dbReference type="Proteomes" id="UP000251889">
    <property type="component" value="Unassembled WGS sequence"/>
</dbReference>
<dbReference type="OrthoDB" id="665360at2"/>
<dbReference type="PROSITE" id="PS51257">
    <property type="entry name" value="PROKAR_LIPOPROTEIN"/>
    <property type="match status" value="1"/>
</dbReference>
<evidence type="ECO:0000313" key="2">
    <source>
        <dbReference type="EMBL" id="RAW03384.1"/>
    </source>
</evidence>
<sequence length="246" mass="28755">MKSSHAKSLFPFIIAIFFFVSACSKKDTRAVDDETHEYYPDGTLYKETKMYADQTGFYKEYFKNGQLFQEVTFLRKKREGVAKKYYEHGGILEETPYFKGKKHGVVKRYRRTGELMAEIPYFESNLCKDLKEYTIDQKLKTRYPKIVFKEVDNLMTSGNFTLEIKLSDDTKGNVEYYEGVLTKEGYIGHDAAQLFDVKQGVAYMRMNLQPGMYIMKELNIIAKVKTAQSNYKILEGKYNLAIDRKF</sequence>
<evidence type="ECO:0008006" key="4">
    <source>
        <dbReference type="Google" id="ProtNLM"/>
    </source>
</evidence>
<dbReference type="Gene3D" id="3.90.930.1">
    <property type="match status" value="1"/>
</dbReference>
<keyword evidence="1" id="KW-0732">Signal</keyword>
<organism evidence="2 3">
    <name type="scientific">Pseudochryseolinea flava</name>
    <dbReference type="NCBI Taxonomy" id="2059302"/>
    <lineage>
        <taxon>Bacteria</taxon>
        <taxon>Pseudomonadati</taxon>
        <taxon>Bacteroidota</taxon>
        <taxon>Cytophagia</taxon>
        <taxon>Cytophagales</taxon>
        <taxon>Fulvivirgaceae</taxon>
        <taxon>Pseudochryseolinea</taxon>
    </lineage>
</organism>
<proteinExistence type="predicted"/>